<name>A0A0S2FBI4_LYSAN</name>
<evidence type="ECO:0000313" key="3">
    <source>
        <dbReference type="Proteomes" id="UP000060787"/>
    </source>
</evidence>
<protein>
    <submittedName>
        <fullName evidence="2">Uncharacterized protein</fullName>
    </submittedName>
</protein>
<feature type="compositionally biased region" description="Basic and acidic residues" evidence="1">
    <location>
        <begin position="76"/>
        <end position="85"/>
    </location>
</feature>
<feature type="region of interest" description="Disordered" evidence="1">
    <location>
        <begin position="76"/>
        <end position="96"/>
    </location>
</feature>
<organism evidence="2 3">
    <name type="scientific">Lysobacter antibioticus</name>
    <dbReference type="NCBI Taxonomy" id="84531"/>
    <lineage>
        <taxon>Bacteria</taxon>
        <taxon>Pseudomonadati</taxon>
        <taxon>Pseudomonadota</taxon>
        <taxon>Gammaproteobacteria</taxon>
        <taxon>Lysobacterales</taxon>
        <taxon>Lysobacteraceae</taxon>
        <taxon>Lysobacter</taxon>
    </lineage>
</organism>
<dbReference type="AlphaFoldDB" id="A0A0S2FBI4"/>
<dbReference type="KEGG" id="lab:LA76x_2750"/>
<dbReference type="PATRIC" id="fig|84531.8.peg.2762"/>
<dbReference type="EMBL" id="CP011129">
    <property type="protein sequence ID" value="ALN80880.1"/>
    <property type="molecule type" value="Genomic_DNA"/>
</dbReference>
<dbReference type="RefSeq" id="WP_057918081.1">
    <property type="nucleotide sequence ID" value="NZ_CP011129.1"/>
</dbReference>
<accession>A0A0S2FBI4</accession>
<gene>
    <name evidence="2" type="ORF">LA76x_2750</name>
</gene>
<evidence type="ECO:0000313" key="2">
    <source>
        <dbReference type="EMBL" id="ALN80880.1"/>
    </source>
</evidence>
<sequence>MDPEQRRREWLERLQAMREIGAIEASDENALIRQYDERAQRLREELARIAPEYLRRVDSDGEDEAKRWLAETAEAMGRRDGEETRQALAAATRNHA</sequence>
<proteinExistence type="predicted"/>
<dbReference type="STRING" id="84531.LA76x_2750"/>
<dbReference type="Proteomes" id="UP000060787">
    <property type="component" value="Chromosome"/>
</dbReference>
<evidence type="ECO:0000256" key="1">
    <source>
        <dbReference type="SAM" id="MobiDB-lite"/>
    </source>
</evidence>
<reference evidence="2 3" key="1">
    <citation type="journal article" date="2015" name="BMC Genomics">
        <title>Comparative genomics and metabolic profiling of the genus Lysobacter.</title>
        <authorList>
            <person name="de Bruijn I."/>
            <person name="Cheng X."/>
            <person name="de Jager V."/>
            <person name="Exposito R.G."/>
            <person name="Watrous J."/>
            <person name="Patel N."/>
            <person name="Postma J."/>
            <person name="Dorrestein P.C."/>
            <person name="Kobayashi D."/>
            <person name="Raaijmakers J.M."/>
        </authorList>
    </citation>
    <scope>NUCLEOTIDE SEQUENCE [LARGE SCALE GENOMIC DNA]</scope>
    <source>
        <strain evidence="2 3">76</strain>
    </source>
</reference>
<keyword evidence="3" id="KW-1185">Reference proteome</keyword>